<keyword evidence="11 15" id="KW-0106">Calcium</keyword>
<comment type="catalytic activity">
    <reaction evidence="1">
        <text>Release of an N-terminal tripeptide from a polypeptide.</text>
        <dbReference type="EC" id="3.4.14.10"/>
    </reaction>
</comment>
<protein>
    <recommendedName>
        <fullName evidence="4">tripeptidyl-peptidase II</fullName>
        <ecNumber evidence="4">3.4.14.10</ecNumber>
    </recommendedName>
</protein>
<proteinExistence type="predicted"/>
<reference evidence="18 19" key="1">
    <citation type="journal article" date="2018" name="Nat. Ecol. Evol.">
        <title>Pezizomycetes genomes reveal the molecular basis of ectomycorrhizal truffle lifestyle.</title>
        <authorList>
            <person name="Murat C."/>
            <person name="Payen T."/>
            <person name="Noel B."/>
            <person name="Kuo A."/>
            <person name="Morin E."/>
            <person name="Chen J."/>
            <person name="Kohler A."/>
            <person name="Krizsan K."/>
            <person name="Balestrini R."/>
            <person name="Da Silva C."/>
            <person name="Montanini B."/>
            <person name="Hainaut M."/>
            <person name="Levati E."/>
            <person name="Barry K.W."/>
            <person name="Belfiori B."/>
            <person name="Cichocki N."/>
            <person name="Clum A."/>
            <person name="Dockter R.B."/>
            <person name="Fauchery L."/>
            <person name="Guy J."/>
            <person name="Iotti M."/>
            <person name="Le Tacon F."/>
            <person name="Lindquist E.A."/>
            <person name="Lipzen A."/>
            <person name="Malagnac F."/>
            <person name="Mello A."/>
            <person name="Molinier V."/>
            <person name="Miyauchi S."/>
            <person name="Poulain J."/>
            <person name="Riccioni C."/>
            <person name="Rubini A."/>
            <person name="Sitrit Y."/>
            <person name="Splivallo R."/>
            <person name="Traeger S."/>
            <person name="Wang M."/>
            <person name="Zifcakova L."/>
            <person name="Wipf D."/>
            <person name="Zambonelli A."/>
            <person name="Paolocci F."/>
            <person name="Nowrousian M."/>
            <person name="Ottonello S."/>
            <person name="Baldrian P."/>
            <person name="Spatafora J.W."/>
            <person name="Henrissat B."/>
            <person name="Nagy L.G."/>
            <person name="Aury J.M."/>
            <person name="Wincker P."/>
            <person name="Grigoriev I.V."/>
            <person name="Bonfante P."/>
            <person name="Martin F.M."/>
        </authorList>
    </citation>
    <scope>NUCLEOTIDE SEQUENCE [LARGE SCALE GENOMIC DNA]</scope>
    <source>
        <strain evidence="18 19">CCBAS932</strain>
    </source>
</reference>
<evidence type="ECO:0000256" key="13">
    <source>
        <dbReference type="ARBA" id="ARBA00023145"/>
    </source>
</evidence>
<dbReference type="SUPFAM" id="SSF54897">
    <property type="entry name" value="Protease propeptides/inhibitors"/>
    <property type="match status" value="1"/>
</dbReference>
<evidence type="ECO:0000259" key="17">
    <source>
        <dbReference type="PROSITE" id="PS51695"/>
    </source>
</evidence>
<keyword evidence="9 15" id="KW-0378">Hydrolase</keyword>
<keyword evidence="6 15" id="KW-0645">Protease</keyword>
<dbReference type="SMART" id="SM00944">
    <property type="entry name" value="Pro-kuma_activ"/>
    <property type="match status" value="1"/>
</dbReference>
<comment type="subcellular location">
    <subcellularLocation>
        <location evidence="3">Secreted</location>
        <location evidence="3">Extracellular space</location>
    </subcellularLocation>
</comment>
<keyword evidence="19" id="KW-1185">Reference proteome</keyword>
<evidence type="ECO:0000256" key="16">
    <source>
        <dbReference type="SAM" id="SignalP"/>
    </source>
</evidence>
<evidence type="ECO:0000256" key="15">
    <source>
        <dbReference type="PROSITE-ProRule" id="PRU01032"/>
    </source>
</evidence>
<evidence type="ECO:0000313" key="18">
    <source>
        <dbReference type="EMBL" id="RPB15699.1"/>
    </source>
</evidence>
<dbReference type="Pfam" id="PF09286">
    <property type="entry name" value="Pro-kuma_activ"/>
    <property type="match status" value="1"/>
</dbReference>
<feature type="binding site" evidence="15">
    <location>
        <position position="594"/>
    </location>
    <ligand>
        <name>Ca(2+)</name>
        <dbReference type="ChEBI" id="CHEBI:29108"/>
    </ligand>
</feature>
<dbReference type="EC" id="3.4.14.10" evidence="4"/>
<dbReference type="InterPro" id="IPR030400">
    <property type="entry name" value="Sedolisin_dom"/>
</dbReference>
<dbReference type="CDD" id="cd11377">
    <property type="entry name" value="Pro-peptidase_S53"/>
    <property type="match status" value="1"/>
</dbReference>
<dbReference type="GO" id="GO:0005576">
    <property type="term" value="C:extracellular region"/>
    <property type="evidence" value="ECO:0007669"/>
    <property type="project" value="UniProtKB-SubCell"/>
</dbReference>
<evidence type="ECO:0000256" key="6">
    <source>
        <dbReference type="ARBA" id="ARBA00022670"/>
    </source>
</evidence>
<feature type="active site" description="Charge relay system" evidence="15">
    <location>
        <position position="514"/>
    </location>
</feature>
<dbReference type="GO" id="GO:0008240">
    <property type="term" value="F:tripeptidyl-peptidase activity"/>
    <property type="evidence" value="ECO:0007669"/>
    <property type="project" value="UniProtKB-EC"/>
</dbReference>
<dbReference type="PANTHER" id="PTHR14218:SF10">
    <property type="entry name" value="PEPTIDASE S53 DOMAIN-CONTAINING PROTEIN"/>
    <property type="match status" value="1"/>
</dbReference>
<dbReference type="InterPro" id="IPR050819">
    <property type="entry name" value="Tripeptidyl-peptidase_I"/>
</dbReference>
<evidence type="ECO:0000256" key="10">
    <source>
        <dbReference type="ARBA" id="ARBA00022825"/>
    </source>
</evidence>
<feature type="chain" id="PRO_5018098354" description="tripeptidyl-peptidase II" evidence="16">
    <location>
        <begin position="26"/>
        <end position="610"/>
    </location>
</feature>
<dbReference type="PANTHER" id="PTHR14218">
    <property type="entry name" value="PROTEASE S8 TRIPEPTIDYL PEPTIDASE I CLN2"/>
    <property type="match status" value="1"/>
</dbReference>
<feature type="signal peptide" evidence="16">
    <location>
        <begin position="1"/>
        <end position="25"/>
    </location>
</feature>
<dbReference type="FunFam" id="3.40.50.200:FF:000015">
    <property type="entry name" value="Tripeptidyl peptidase A"/>
    <property type="match status" value="1"/>
</dbReference>
<keyword evidence="10 15" id="KW-0720">Serine protease</keyword>
<feature type="domain" description="Peptidase S53" evidence="17">
    <location>
        <begin position="222"/>
        <end position="610"/>
    </location>
</feature>
<dbReference type="InParanoid" id="A0A3N4L207"/>
<comment type="function">
    <text evidence="2">Secreted tripeptidyl-peptidase which degrades proteins at acidic pHs and is involved in virulence.</text>
</comment>
<dbReference type="GO" id="GO:0004252">
    <property type="term" value="F:serine-type endopeptidase activity"/>
    <property type="evidence" value="ECO:0007669"/>
    <property type="project" value="UniProtKB-UniRule"/>
</dbReference>
<feature type="active site" description="Charge relay system" evidence="15">
    <location>
        <position position="301"/>
    </location>
</feature>
<dbReference type="OrthoDB" id="409122at2759"/>
<keyword evidence="13" id="KW-0865">Zymogen</keyword>
<feature type="binding site" evidence="15">
    <location>
        <position position="558"/>
    </location>
    <ligand>
        <name>Ca(2+)</name>
        <dbReference type="ChEBI" id="CHEBI:29108"/>
    </ligand>
</feature>
<evidence type="ECO:0000256" key="3">
    <source>
        <dbReference type="ARBA" id="ARBA00004239"/>
    </source>
</evidence>
<dbReference type="AlphaFoldDB" id="A0A3N4L207"/>
<keyword evidence="5" id="KW-0964">Secreted</keyword>
<evidence type="ECO:0000256" key="1">
    <source>
        <dbReference type="ARBA" id="ARBA00001910"/>
    </source>
</evidence>
<dbReference type="SUPFAM" id="SSF52743">
    <property type="entry name" value="Subtilisin-like"/>
    <property type="match status" value="1"/>
</dbReference>
<dbReference type="InterPro" id="IPR015366">
    <property type="entry name" value="S53_propep"/>
</dbReference>
<dbReference type="PROSITE" id="PS51695">
    <property type="entry name" value="SEDOLISIN"/>
    <property type="match status" value="1"/>
</dbReference>
<dbReference type="GO" id="GO:0046872">
    <property type="term" value="F:metal ion binding"/>
    <property type="evidence" value="ECO:0007669"/>
    <property type="project" value="UniProtKB-UniRule"/>
</dbReference>
<feature type="binding site" evidence="15">
    <location>
        <position position="592"/>
    </location>
    <ligand>
        <name>Ca(2+)</name>
        <dbReference type="ChEBI" id="CHEBI:29108"/>
    </ligand>
</feature>
<dbReference type="InterPro" id="IPR036852">
    <property type="entry name" value="Peptidase_S8/S53_dom_sf"/>
</dbReference>
<evidence type="ECO:0000313" key="19">
    <source>
        <dbReference type="Proteomes" id="UP000277580"/>
    </source>
</evidence>
<evidence type="ECO:0000256" key="11">
    <source>
        <dbReference type="ARBA" id="ARBA00022837"/>
    </source>
</evidence>
<dbReference type="InterPro" id="IPR000209">
    <property type="entry name" value="Peptidase_S8/S53_dom"/>
</dbReference>
<dbReference type="PROSITE" id="PS00138">
    <property type="entry name" value="SUBTILASE_SER"/>
    <property type="match status" value="1"/>
</dbReference>
<dbReference type="CDD" id="cd04056">
    <property type="entry name" value="Peptidases_S53"/>
    <property type="match status" value="1"/>
</dbReference>
<gene>
    <name evidence="18" type="ORF">P167DRAFT_562946</name>
</gene>
<organism evidence="18 19">
    <name type="scientific">Morchella conica CCBAS932</name>
    <dbReference type="NCBI Taxonomy" id="1392247"/>
    <lineage>
        <taxon>Eukaryota</taxon>
        <taxon>Fungi</taxon>
        <taxon>Dikarya</taxon>
        <taxon>Ascomycota</taxon>
        <taxon>Pezizomycotina</taxon>
        <taxon>Pezizomycetes</taxon>
        <taxon>Pezizales</taxon>
        <taxon>Morchellaceae</taxon>
        <taxon>Morchella</taxon>
    </lineage>
</organism>
<keyword evidence="8 16" id="KW-0732">Signal</keyword>
<evidence type="ECO:0000256" key="7">
    <source>
        <dbReference type="ARBA" id="ARBA00022723"/>
    </source>
</evidence>
<sequence length="610" mass="67479">MRYVNFSVWPLVALVGFALSVPAASTSTPYEVFEELPMAPEGWTELPSMRVNLQKSMAMRIHLAQQNVVKFEQKVMEISTPDHPSYGDHIDTKQIKSILRPSQSTLNAVLAWLEDAGLGEQAVVEHDWIKMNVTIGQAQELLQTRYSYFRNDETQKIILRTLSYSLPAEIHKHILLVQPTNMFGMRQMGSAIIKEVEDASLRQMKAFKQMAPGFNFTQCNDTIVPQCLKVLYNFQDYVAKAPYGKNKLGVNGFLEQYAQYEDLKVFLQNYTPKAIGANFSTVSVNGGLAIQNSSNLDGIAEANLDIQYTVSLSYPTQNIYYSTGGRPPYIPDLDIVTNDSEPYLDWLNWILDQPDIPQTITTSYGESEQTVPLSYRHTVCNLFAQLGARGVSVLFSSGDAGPGWSCRSNDGKNTTKFLPTFPASCPWVTSVGGTKNINPEEAVYFSSGGFSETWPVPSYQEKAISAYFENNPDSWKPWEQYFVKGGRGFPDVAAQGFNYRVILNGTVNLIGGTSASSPAFAGLVSLLNDDRIANGKPPLGFLNPWLYSDKVAETFNDITHGRSTGCNGKMWGQPIAGNPAVVLGAGWDAVPGWDPVTGLGTPNFEKMRQC</sequence>
<keyword evidence="7 15" id="KW-0479">Metal-binding</keyword>
<dbReference type="EMBL" id="ML119112">
    <property type="protein sequence ID" value="RPB15699.1"/>
    <property type="molecule type" value="Genomic_DNA"/>
</dbReference>
<dbReference type="InterPro" id="IPR023828">
    <property type="entry name" value="Peptidase_S8_Ser-AS"/>
</dbReference>
<dbReference type="STRING" id="1392247.A0A3N4L207"/>
<evidence type="ECO:0000256" key="12">
    <source>
        <dbReference type="ARBA" id="ARBA00023026"/>
    </source>
</evidence>
<evidence type="ECO:0000256" key="4">
    <source>
        <dbReference type="ARBA" id="ARBA00012462"/>
    </source>
</evidence>
<dbReference type="GO" id="GO:0006508">
    <property type="term" value="P:proteolysis"/>
    <property type="evidence" value="ECO:0007669"/>
    <property type="project" value="UniProtKB-KW"/>
</dbReference>
<dbReference type="Pfam" id="PF00082">
    <property type="entry name" value="Peptidase_S8"/>
    <property type="match status" value="1"/>
</dbReference>
<comment type="cofactor">
    <cofactor evidence="15">
        <name>Ca(2+)</name>
        <dbReference type="ChEBI" id="CHEBI:29108"/>
    </cofactor>
    <text evidence="15">Binds 1 Ca(2+) ion per subunit.</text>
</comment>
<dbReference type="Proteomes" id="UP000277580">
    <property type="component" value="Unassembled WGS sequence"/>
</dbReference>
<evidence type="ECO:0000256" key="8">
    <source>
        <dbReference type="ARBA" id="ARBA00022729"/>
    </source>
</evidence>
<keyword evidence="12" id="KW-0843">Virulence</keyword>
<evidence type="ECO:0000256" key="14">
    <source>
        <dbReference type="ARBA" id="ARBA00023180"/>
    </source>
</evidence>
<accession>A0A3N4L207</accession>
<dbReference type="Gene3D" id="3.40.50.200">
    <property type="entry name" value="Peptidase S8/S53 domain"/>
    <property type="match status" value="1"/>
</dbReference>
<evidence type="ECO:0000256" key="5">
    <source>
        <dbReference type="ARBA" id="ARBA00022525"/>
    </source>
</evidence>
<feature type="active site" description="Charge relay system" evidence="15">
    <location>
        <position position="305"/>
    </location>
</feature>
<keyword evidence="14" id="KW-0325">Glycoprotein</keyword>
<evidence type="ECO:0000256" key="9">
    <source>
        <dbReference type="ARBA" id="ARBA00022801"/>
    </source>
</evidence>
<feature type="binding site" evidence="15">
    <location>
        <position position="557"/>
    </location>
    <ligand>
        <name>Ca(2+)</name>
        <dbReference type="ChEBI" id="CHEBI:29108"/>
    </ligand>
</feature>
<evidence type="ECO:0000256" key="2">
    <source>
        <dbReference type="ARBA" id="ARBA00002451"/>
    </source>
</evidence>
<name>A0A3N4L207_9PEZI</name>